<evidence type="ECO:0000256" key="2">
    <source>
        <dbReference type="SAM" id="Phobius"/>
    </source>
</evidence>
<dbReference type="EMBL" id="QKYN01000172">
    <property type="protein sequence ID" value="RAG81215.1"/>
    <property type="molecule type" value="Genomic_DNA"/>
</dbReference>
<sequence>MAPYLVAALSAAHGSTVSADYAVVVALIGMLVLVILTGVGVSRRRAHSAVRRHNPPSEPDGSKAQPPTQHGRGEGNGQTGQGSRRS</sequence>
<protein>
    <submittedName>
        <fullName evidence="3">Uncharacterized protein</fullName>
    </submittedName>
</protein>
<organism evidence="3 4">
    <name type="scientific">Streptacidiphilus pinicola</name>
    <dbReference type="NCBI Taxonomy" id="2219663"/>
    <lineage>
        <taxon>Bacteria</taxon>
        <taxon>Bacillati</taxon>
        <taxon>Actinomycetota</taxon>
        <taxon>Actinomycetes</taxon>
        <taxon>Kitasatosporales</taxon>
        <taxon>Streptomycetaceae</taxon>
        <taxon>Streptacidiphilus</taxon>
    </lineage>
</organism>
<dbReference type="RefSeq" id="WP_111507108.1">
    <property type="nucleotide sequence ID" value="NZ_QKYN01000172.1"/>
</dbReference>
<evidence type="ECO:0000313" key="4">
    <source>
        <dbReference type="Proteomes" id="UP000248889"/>
    </source>
</evidence>
<accession>A0A2X0JWA1</accession>
<feature type="region of interest" description="Disordered" evidence="1">
    <location>
        <begin position="44"/>
        <end position="86"/>
    </location>
</feature>
<dbReference type="Proteomes" id="UP000248889">
    <property type="component" value="Unassembled WGS sequence"/>
</dbReference>
<dbReference type="AlphaFoldDB" id="A0A2X0JWA1"/>
<keyword evidence="4" id="KW-1185">Reference proteome</keyword>
<keyword evidence="2" id="KW-0472">Membrane</keyword>
<reference evidence="3 4" key="1">
    <citation type="submission" date="2018-06" db="EMBL/GenBank/DDBJ databases">
        <title>Streptacidiphilus pinicola sp. nov., isolated from pine grove soil.</title>
        <authorList>
            <person name="Roh S.G."/>
            <person name="Park S."/>
            <person name="Kim M.-K."/>
            <person name="Yun B.-R."/>
            <person name="Park J."/>
            <person name="Kim M.J."/>
            <person name="Kim Y.S."/>
            <person name="Kim S.B."/>
        </authorList>
    </citation>
    <scope>NUCLEOTIDE SEQUENCE [LARGE SCALE GENOMIC DNA]</scope>
    <source>
        <strain evidence="3 4">MMS16-CNU450</strain>
    </source>
</reference>
<keyword evidence="2" id="KW-1133">Transmembrane helix</keyword>
<keyword evidence="2" id="KW-0812">Transmembrane</keyword>
<comment type="caution">
    <text evidence="3">The sequence shown here is derived from an EMBL/GenBank/DDBJ whole genome shotgun (WGS) entry which is preliminary data.</text>
</comment>
<evidence type="ECO:0000256" key="1">
    <source>
        <dbReference type="SAM" id="MobiDB-lite"/>
    </source>
</evidence>
<evidence type="ECO:0000313" key="3">
    <source>
        <dbReference type="EMBL" id="RAG81215.1"/>
    </source>
</evidence>
<feature type="transmembrane region" description="Helical" evidence="2">
    <location>
        <begin position="24"/>
        <end position="42"/>
    </location>
</feature>
<gene>
    <name evidence="3" type="ORF">DN069_34055</name>
</gene>
<feature type="compositionally biased region" description="Basic residues" evidence="1">
    <location>
        <begin position="44"/>
        <end position="54"/>
    </location>
</feature>
<name>A0A2X0JWA1_9ACTN</name>
<proteinExistence type="predicted"/>